<dbReference type="SMART" id="SM00320">
    <property type="entry name" value="WD40"/>
    <property type="match status" value="6"/>
</dbReference>
<feature type="repeat" description="WD" evidence="9">
    <location>
        <begin position="300"/>
        <end position="332"/>
    </location>
</feature>
<dbReference type="InterPro" id="IPR036322">
    <property type="entry name" value="WD40_repeat_dom_sf"/>
</dbReference>
<dbReference type="STRING" id="40998.A0A2P7ZQF9"/>
<dbReference type="PRINTS" id="PR00320">
    <property type="entry name" value="GPROTEINBRPT"/>
</dbReference>
<dbReference type="Pfam" id="PF00400">
    <property type="entry name" value="WD40"/>
    <property type="match status" value="3"/>
</dbReference>
<dbReference type="Gene3D" id="2.130.10.10">
    <property type="entry name" value="YVTN repeat-like/Quinoprotein amine dehydrogenase"/>
    <property type="match status" value="1"/>
</dbReference>
<keyword evidence="13" id="KW-1185">Reference proteome</keyword>
<evidence type="ECO:0000313" key="12">
    <source>
        <dbReference type="EMBL" id="PSK50457.1"/>
    </source>
</evidence>
<accession>A0A2P7ZQF9</accession>
<evidence type="ECO:0000256" key="6">
    <source>
        <dbReference type="ARBA" id="ARBA00023187"/>
    </source>
</evidence>
<feature type="compositionally biased region" description="Acidic residues" evidence="10">
    <location>
        <begin position="70"/>
        <end position="91"/>
    </location>
</feature>
<dbReference type="PANTHER" id="PTHR43979:SF1">
    <property type="entry name" value="PRE-MRNA-PROCESSING FACTOR 17"/>
    <property type="match status" value="1"/>
</dbReference>
<organism evidence="12 13">
    <name type="scientific">Elsinoe australis</name>
    <dbReference type="NCBI Taxonomy" id="40998"/>
    <lineage>
        <taxon>Eukaryota</taxon>
        <taxon>Fungi</taxon>
        <taxon>Dikarya</taxon>
        <taxon>Ascomycota</taxon>
        <taxon>Pezizomycotina</taxon>
        <taxon>Dothideomycetes</taxon>
        <taxon>Dothideomycetidae</taxon>
        <taxon>Myriangiales</taxon>
        <taxon>Elsinoaceae</taxon>
        <taxon>Elsinoe</taxon>
    </lineage>
</organism>
<dbReference type="CDD" id="cd00200">
    <property type="entry name" value="WD40"/>
    <property type="match status" value="1"/>
</dbReference>
<dbReference type="InterPro" id="IPR019775">
    <property type="entry name" value="WD40_repeat_CS"/>
</dbReference>
<evidence type="ECO:0000256" key="10">
    <source>
        <dbReference type="SAM" id="MobiDB-lite"/>
    </source>
</evidence>
<evidence type="ECO:0000256" key="7">
    <source>
        <dbReference type="ARBA" id="ARBA00023242"/>
    </source>
</evidence>
<dbReference type="PROSITE" id="PS50082">
    <property type="entry name" value="WD_REPEATS_2"/>
    <property type="match status" value="5"/>
</dbReference>
<dbReference type="GO" id="GO:0003729">
    <property type="term" value="F:mRNA binding"/>
    <property type="evidence" value="ECO:0007669"/>
    <property type="project" value="TreeGrafter"/>
</dbReference>
<feature type="repeat" description="WD" evidence="9">
    <location>
        <begin position="400"/>
        <end position="431"/>
    </location>
</feature>
<dbReference type="InterPro" id="IPR001680">
    <property type="entry name" value="WD40_rpt"/>
</dbReference>
<keyword evidence="2 9" id="KW-0853">WD repeat</keyword>
<sequence>MAVTSTKGRVPTGYADEIAISETTFRSAHRSVEANQEPPSKKRKREGKGDSSVVYGASAYKGPWAKYEEERPDDSSGSEEEVEVEYEEDELVPNPVAEPSKASTAYQEISADKETTEFHGSQMYDYQGRTYMHIPQDLNIDLKGDISDLKNFVPKKVIHTYKSHTAGITQMRFFPSSGHLLLSASADTKIKLWDVYHQRELLRTFSGHTKSVSDTVFSSSGSQFLSSSYDRTIKLWDTETGSCISRFPLTATPHCLAFHPTTTDFLAGMSDKKVLQFDPRTPAPGAKDSDRDIAKPVQEYDHHLGPVNSLVWYDENRRFLSTSDDRSLRAWEYNIPVPIKFIADPSMFALVRGAPHPSGKYVAYQSGDNQVVVYSVGEKVRLNRKKGFRGHNTAGTAVGLDVSPDGGLLASGDSGGFVVFWDWKTGKLVQKVKAADGVVNAVRWHPRETSKVVTAGVDGVIKYWD</sequence>
<dbReference type="PROSITE" id="PS50294">
    <property type="entry name" value="WD_REPEATS_REGION"/>
    <property type="match status" value="4"/>
</dbReference>
<evidence type="ECO:0000256" key="9">
    <source>
        <dbReference type="PROSITE-ProRule" id="PRU00221"/>
    </source>
</evidence>
<reference evidence="12 13" key="1">
    <citation type="submission" date="2017-05" db="EMBL/GenBank/DDBJ databases">
        <title>Draft genome sequence of Elsinoe australis.</title>
        <authorList>
            <person name="Cheng Q."/>
        </authorList>
    </citation>
    <scope>NUCLEOTIDE SEQUENCE [LARGE SCALE GENOMIC DNA]</scope>
    <source>
        <strain evidence="12 13">NL1</strain>
    </source>
</reference>
<evidence type="ECO:0000313" key="13">
    <source>
        <dbReference type="Proteomes" id="UP000243723"/>
    </source>
</evidence>
<dbReference type="EMBL" id="NHZQ01000138">
    <property type="protein sequence ID" value="PSK50457.1"/>
    <property type="molecule type" value="Genomic_DNA"/>
</dbReference>
<proteinExistence type="predicted"/>
<dbReference type="GO" id="GO:0000398">
    <property type="term" value="P:mRNA splicing, via spliceosome"/>
    <property type="evidence" value="ECO:0007669"/>
    <property type="project" value="InterPro"/>
</dbReference>
<evidence type="ECO:0000256" key="3">
    <source>
        <dbReference type="ARBA" id="ARBA00022664"/>
    </source>
</evidence>
<dbReference type="FunFam" id="2.130.10.10:FF:000034">
    <property type="entry name" value="Pre-mRNA-processing factor 17, putative"/>
    <property type="match status" value="1"/>
</dbReference>
<evidence type="ECO:0000256" key="2">
    <source>
        <dbReference type="ARBA" id="ARBA00022574"/>
    </source>
</evidence>
<feature type="repeat" description="WD" evidence="9">
    <location>
        <begin position="432"/>
        <end position="465"/>
    </location>
</feature>
<evidence type="ECO:0000256" key="8">
    <source>
        <dbReference type="ARBA" id="ARBA00068146"/>
    </source>
</evidence>
<dbReference type="InterPro" id="IPR024977">
    <property type="entry name" value="Apc4-like_WD40_dom"/>
</dbReference>
<dbReference type="InterPro" id="IPR015943">
    <property type="entry name" value="WD40/YVTN_repeat-like_dom_sf"/>
</dbReference>
<dbReference type="Proteomes" id="UP000243723">
    <property type="component" value="Unassembled WGS sequence"/>
</dbReference>
<dbReference type="SUPFAM" id="SSF50978">
    <property type="entry name" value="WD40 repeat-like"/>
    <property type="match status" value="1"/>
</dbReference>
<keyword evidence="6" id="KW-0508">mRNA splicing</keyword>
<comment type="caution">
    <text evidence="12">The sequence shown here is derived from an EMBL/GenBank/DDBJ whole genome shotgun (WGS) entry which is preliminary data.</text>
</comment>
<protein>
    <recommendedName>
        <fullName evidence="8">Pre-mRNA-processing factor 17</fullName>
    </recommendedName>
</protein>
<keyword evidence="5" id="KW-0677">Repeat</keyword>
<keyword evidence="4" id="KW-0747">Spliceosome</keyword>
<dbReference type="InterPro" id="IPR020472">
    <property type="entry name" value="WD40_PAC1"/>
</dbReference>
<keyword evidence="3" id="KW-0507">mRNA processing</keyword>
<feature type="repeat" description="WD" evidence="9">
    <location>
        <begin position="161"/>
        <end position="203"/>
    </location>
</feature>
<feature type="repeat" description="WD" evidence="9">
    <location>
        <begin position="205"/>
        <end position="246"/>
    </location>
</feature>
<dbReference type="GO" id="GO:0071013">
    <property type="term" value="C:catalytic step 2 spliceosome"/>
    <property type="evidence" value="ECO:0007669"/>
    <property type="project" value="InterPro"/>
</dbReference>
<comment type="subcellular location">
    <subcellularLocation>
        <location evidence="1">Nucleus</location>
    </subcellularLocation>
</comment>
<dbReference type="PANTHER" id="PTHR43979">
    <property type="entry name" value="PRE-MRNA-PROCESSING FACTOR 17"/>
    <property type="match status" value="1"/>
</dbReference>
<feature type="domain" description="Anaphase-promoting complex subunit 4-like WD40" evidence="11">
    <location>
        <begin position="380"/>
        <end position="445"/>
    </location>
</feature>
<keyword evidence="7" id="KW-0539">Nucleus</keyword>
<name>A0A2P7ZQF9_9PEZI</name>
<dbReference type="AlphaFoldDB" id="A0A2P7ZQF9"/>
<dbReference type="Pfam" id="PF12894">
    <property type="entry name" value="ANAPC4_WD40"/>
    <property type="match status" value="1"/>
</dbReference>
<gene>
    <name evidence="12" type="ORF">B9Z65_401</name>
</gene>
<dbReference type="OrthoDB" id="10257301at2759"/>
<dbReference type="PROSITE" id="PS00678">
    <property type="entry name" value="WD_REPEATS_1"/>
    <property type="match status" value="1"/>
</dbReference>
<evidence type="ECO:0000256" key="5">
    <source>
        <dbReference type="ARBA" id="ARBA00022737"/>
    </source>
</evidence>
<evidence type="ECO:0000256" key="4">
    <source>
        <dbReference type="ARBA" id="ARBA00022728"/>
    </source>
</evidence>
<evidence type="ECO:0000256" key="1">
    <source>
        <dbReference type="ARBA" id="ARBA00004123"/>
    </source>
</evidence>
<feature type="region of interest" description="Disordered" evidence="10">
    <location>
        <begin position="21"/>
        <end position="102"/>
    </location>
</feature>
<dbReference type="InterPro" id="IPR032847">
    <property type="entry name" value="PRPF17"/>
</dbReference>
<evidence type="ECO:0000259" key="11">
    <source>
        <dbReference type="Pfam" id="PF12894"/>
    </source>
</evidence>